<dbReference type="SUPFAM" id="SSF48317">
    <property type="entry name" value="Acid phosphatase/Vanadium-dependent haloperoxidase"/>
    <property type="match status" value="1"/>
</dbReference>
<dbReference type="PANTHER" id="PTHR34599">
    <property type="entry name" value="PEROXIDASE-RELATED"/>
    <property type="match status" value="1"/>
</dbReference>
<dbReference type="GO" id="GO:0004601">
    <property type="term" value="F:peroxidase activity"/>
    <property type="evidence" value="ECO:0007669"/>
    <property type="project" value="InterPro"/>
</dbReference>
<reference evidence="2 3" key="1">
    <citation type="submission" date="2021-05" db="EMBL/GenBank/DDBJ databases">
        <title>A Polyphasic approach of four new species of the genus Ohtaekwangia: Ohtaekwangia histidinii sp. nov., Ohtaekwangia cretensis sp. nov., Ohtaekwangia indiensis sp. nov., Ohtaekwangia reichenbachii sp. nov. from diverse environment.</title>
        <authorList>
            <person name="Octaviana S."/>
        </authorList>
    </citation>
    <scope>NUCLEOTIDE SEQUENCE [LARGE SCALE GENOMIC DNA]</scope>
    <source>
        <strain evidence="2 3">PWU4</strain>
    </source>
</reference>
<dbReference type="InterPro" id="IPR000326">
    <property type="entry name" value="PAP2/HPO"/>
</dbReference>
<organism evidence="2 3">
    <name type="scientific">Chryseosolibacter histidini</name>
    <dbReference type="NCBI Taxonomy" id="2782349"/>
    <lineage>
        <taxon>Bacteria</taxon>
        <taxon>Pseudomonadati</taxon>
        <taxon>Bacteroidota</taxon>
        <taxon>Cytophagia</taxon>
        <taxon>Cytophagales</taxon>
        <taxon>Chryseotaleaceae</taxon>
        <taxon>Chryseosolibacter</taxon>
    </lineage>
</organism>
<dbReference type="RefSeq" id="WP_254161403.1">
    <property type="nucleotide sequence ID" value="NZ_JAHESF010000004.1"/>
</dbReference>
<evidence type="ECO:0000313" key="2">
    <source>
        <dbReference type="EMBL" id="MBT1696257.1"/>
    </source>
</evidence>
<dbReference type="InterPro" id="IPR052559">
    <property type="entry name" value="V-haloperoxidase"/>
</dbReference>
<sequence length="518" mass="56746">MKTLKYFFLLMIFTVAFTVVLPVSCNKEIDITEDLKPLAPAATDNDAGTWDMIVLTSPAQIAVAAPGDINAAAYQAELTAIKDAQSKLTASQRETIEFWSGGGVLRWNQMFRKLVARYNLPPAPKADNTYPAPDAENPFADPNFPFANPPYASRAYSYVSVAQYEALKAAWHYKYLYNRQSPYKNDNAIKLLMPETGLPSYPSEDAVLSGAAADMLKSLFPAAVQEITLYAAAQRNAALWSGRASSSDISAGLALGKAVAAQLIARAGNDGMRNAVGTKAQWDQLAQQCIDKGEIPWISRDNPKRPPMLPFFGQVTAWNMTAQDIVNERPEAPPLTNSAEMKKEVDEVKWYSQNLTRERLAIVHKWADGAGTYTPPGHWNDIAAEYIAEAKFSEVRAARAYALINMALHDAAVGCWETKFFYFNPRPSQMDPSIKTGTGVPNFPAFTSGHSTFSGAAATVLSYLFPQHSEYFHAEAKEASDSRLFGGIHYRSDIEMGLAHGKVIGSYTVNYASTDGAD</sequence>
<dbReference type="Gene3D" id="1.10.606.10">
    <property type="entry name" value="Vanadium-containing Chloroperoxidase, domain 2"/>
    <property type="match status" value="2"/>
</dbReference>
<dbReference type="InterPro" id="IPR016119">
    <property type="entry name" value="Br/Cl_peroxidase_C"/>
</dbReference>
<dbReference type="Pfam" id="PF01569">
    <property type="entry name" value="PAP2"/>
    <property type="match status" value="1"/>
</dbReference>
<keyword evidence="3" id="KW-1185">Reference proteome</keyword>
<comment type="caution">
    <text evidence="2">The sequence shown here is derived from an EMBL/GenBank/DDBJ whole genome shotgun (WGS) entry which is preliminary data.</text>
</comment>
<dbReference type="PANTHER" id="PTHR34599:SF1">
    <property type="entry name" value="PHOSPHATIDIC ACID PHOSPHATASE TYPE 2_HALOPEROXIDASE DOMAIN-CONTAINING PROTEIN"/>
    <property type="match status" value="1"/>
</dbReference>
<evidence type="ECO:0000313" key="3">
    <source>
        <dbReference type="Proteomes" id="UP001319200"/>
    </source>
</evidence>
<gene>
    <name evidence="2" type="ORF">KK083_05185</name>
</gene>
<accession>A0AAP2DJA2</accession>
<dbReference type="CDD" id="cd03398">
    <property type="entry name" value="PAP2_haloperoxidase"/>
    <property type="match status" value="1"/>
</dbReference>
<name>A0AAP2DJA2_9BACT</name>
<evidence type="ECO:0000259" key="1">
    <source>
        <dbReference type="Pfam" id="PF01569"/>
    </source>
</evidence>
<protein>
    <submittedName>
        <fullName evidence="2">Phosphatase PAP2 family protein</fullName>
    </submittedName>
</protein>
<dbReference type="Proteomes" id="UP001319200">
    <property type="component" value="Unassembled WGS sequence"/>
</dbReference>
<feature type="domain" description="Phosphatidic acid phosphatase type 2/haloperoxidase" evidence="1">
    <location>
        <begin position="406"/>
        <end position="511"/>
    </location>
</feature>
<dbReference type="AlphaFoldDB" id="A0AAP2DJA2"/>
<dbReference type="InterPro" id="IPR036938">
    <property type="entry name" value="PAP2/HPO_sf"/>
</dbReference>
<dbReference type="EMBL" id="JAHESF010000004">
    <property type="protein sequence ID" value="MBT1696257.1"/>
    <property type="molecule type" value="Genomic_DNA"/>
</dbReference>
<proteinExistence type="predicted"/>